<feature type="transmembrane region" description="Helical" evidence="1">
    <location>
        <begin position="118"/>
        <end position="137"/>
    </location>
</feature>
<keyword evidence="1" id="KW-1133">Transmembrane helix</keyword>
<feature type="transmembrane region" description="Helical" evidence="1">
    <location>
        <begin position="37"/>
        <end position="55"/>
    </location>
</feature>
<sequence length="186" mass="20922">MIRYSKEFEKKDLILPIALLVAFLNPITQGLEFTNPVIYMLDHYAIYGAGVLLGYKLLRTNFYLFLLGAIPAGFWHIPLFFALGASFVQYRAIEELTLFLGGLVAGGYIPQMKLSGKVGALAVYMLADSILSIFFILEYKQYTHECYSFLAYAPSQLPFVGISMFAVMNVILVYAIIKILRNASIF</sequence>
<evidence type="ECO:0000256" key="1">
    <source>
        <dbReference type="SAM" id="Phobius"/>
    </source>
</evidence>
<feature type="transmembrane region" description="Helical" evidence="1">
    <location>
        <begin position="90"/>
        <end position="109"/>
    </location>
</feature>
<gene>
    <name evidence="2" type="ORF">DDW13_04090</name>
</gene>
<dbReference type="Pfam" id="PF07185">
    <property type="entry name" value="DUF1404"/>
    <property type="match status" value="1"/>
</dbReference>
<evidence type="ECO:0000313" key="2">
    <source>
        <dbReference type="EMBL" id="PVU76001.1"/>
    </source>
</evidence>
<comment type="caution">
    <text evidence="2">The sequence shown here is derived from an EMBL/GenBank/DDBJ whole genome shotgun (WGS) entry which is preliminary data.</text>
</comment>
<protein>
    <recommendedName>
        <fullName evidence="4">DUF1404 domain-containing protein</fullName>
    </recommendedName>
</protein>
<keyword evidence="1" id="KW-0812">Transmembrane</keyword>
<feature type="transmembrane region" description="Helical" evidence="1">
    <location>
        <begin position="12"/>
        <end position="31"/>
    </location>
</feature>
<dbReference type="AlphaFoldDB" id="A0A2T9X7H0"/>
<feature type="transmembrane region" description="Helical" evidence="1">
    <location>
        <begin position="157"/>
        <end position="177"/>
    </location>
</feature>
<organism evidence="2 3">
    <name type="scientific">Acidianus hospitalis</name>
    <dbReference type="NCBI Taxonomy" id="563177"/>
    <lineage>
        <taxon>Archaea</taxon>
        <taxon>Thermoproteota</taxon>
        <taxon>Thermoprotei</taxon>
        <taxon>Sulfolobales</taxon>
        <taxon>Sulfolobaceae</taxon>
        <taxon>Acidianus</taxon>
    </lineage>
</organism>
<accession>A0A2T9X7H0</accession>
<reference evidence="2 3" key="1">
    <citation type="journal article" date="2015" name="Appl. Environ. Microbiol.">
        <title>Nanoarchaeota, Their Sulfolobales Host, and Nanoarchaeota Virus Distribution across Yellowstone National Park Hot Springs.</title>
        <authorList>
            <person name="Munson-McGee J.H."/>
            <person name="Field E.K."/>
            <person name="Bateson M."/>
            <person name="Rooney C."/>
            <person name="Stepanauskas R."/>
            <person name="Young M.J."/>
        </authorList>
    </citation>
    <scope>NUCLEOTIDE SEQUENCE [LARGE SCALE GENOMIC DNA]</scope>
    <source>
        <strain evidence="2">SCGC AC-742_N10</strain>
    </source>
</reference>
<evidence type="ECO:0008006" key="4">
    <source>
        <dbReference type="Google" id="ProtNLM"/>
    </source>
</evidence>
<dbReference type="InterPro" id="IPR009844">
    <property type="entry name" value="DUF1404"/>
</dbReference>
<evidence type="ECO:0000313" key="3">
    <source>
        <dbReference type="Proteomes" id="UP000245638"/>
    </source>
</evidence>
<dbReference type="Proteomes" id="UP000245638">
    <property type="component" value="Unassembled WGS sequence"/>
</dbReference>
<feature type="transmembrane region" description="Helical" evidence="1">
    <location>
        <begin position="62"/>
        <end position="84"/>
    </location>
</feature>
<proteinExistence type="predicted"/>
<dbReference type="EMBL" id="QEFD01000126">
    <property type="protein sequence ID" value="PVU76001.1"/>
    <property type="molecule type" value="Genomic_DNA"/>
</dbReference>
<keyword evidence="1" id="KW-0472">Membrane</keyword>
<name>A0A2T9X7H0_9CREN</name>